<name>A0A964UX91_9PROT</name>
<proteinExistence type="predicted"/>
<dbReference type="Proteomes" id="UP000713222">
    <property type="component" value="Unassembled WGS sequence"/>
</dbReference>
<accession>A0A964UX91</accession>
<dbReference type="EMBL" id="RGET01000001">
    <property type="protein sequence ID" value="NBN87477.1"/>
    <property type="molecule type" value="Genomic_DNA"/>
</dbReference>
<organism evidence="1 2">
    <name type="scientific">Candidatus Fonsibacter lacus</name>
    <dbReference type="NCBI Taxonomy" id="2576439"/>
    <lineage>
        <taxon>Bacteria</taxon>
        <taxon>Pseudomonadati</taxon>
        <taxon>Pseudomonadota</taxon>
        <taxon>Alphaproteobacteria</taxon>
        <taxon>Candidatus Pelagibacterales</taxon>
        <taxon>Candidatus Pelagibacterales incertae sedis</taxon>
        <taxon>Candidatus Fonsibacter</taxon>
    </lineage>
</organism>
<gene>
    <name evidence="1" type="ORF">EBV32_00045</name>
</gene>
<protein>
    <submittedName>
        <fullName evidence="1">Uncharacterized protein</fullName>
    </submittedName>
</protein>
<evidence type="ECO:0000313" key="1">
    <source>
        <dbReference type="EMBL" id="NBN87477.1"/>
    </source>
</evidence>
<comment type="caution">
    <text evidence="1">The sequence shown here is derived from an EMBL/GenBank/DDBJ whole genome shotgun (WGS) entry which is preliminary data.</text>
</comment>
<sequence length="126" mass="12740">MASLFELQDPNFGRLTKAKSVLAGGDEATTLTAAQSIETIVTVTPTAGRTYTTATAAAILTELGINNKVGQTFELIFVNLASATHALTVAGGTTVTVVGSATVAAASSATFVGRVTSSTAISLYRV</sequence>
<evidence type="ECO:0000313" key="2">
    <source>
        <dbReference type="Proteomes" id="UP000713222"/>
    </source>
</evidence>
<dbReference type="AlphaFoldDB" id="A0A964UX91"/>
<reference evidence="1" key="1">
    <citation type="submission" date="2018-10" db="EMBL/GenBank/DDBJ databases">
        <title>Iterative Subtractive Binning of Freshwater Chronoseries Metagenomes Recovers Nearly Complete Genomes from over Four Hundred Novel Species.</title>
        <authorList>
            <person name="Rodriguez-R L.M."/>
            <person name="Tsementzi D."/>
            <person name="Luo C."/>
            <person name="Konstantinidis K.T."/>
        </authorList>
    </citation>
    <scope>NUCLEOTIDE SEQUENCE</scope>
    <source>
        <strain evidence="1">WB7_6_001</strain>
    </source>
</reference>